<comment type="caution">
    <text evidence="2">The sequence shown here is derived from an EMBL/GenBank/DDBJ whole genome shotgun (WGS) entry which is preliminary data.</text>
</comment>
<feature type="signal peptide" evidence="1">
    <location>
        <begin position="1"/>
        <end position="21"/>
    </location>
</feature>
<accession>A0A9P3GZ39</accession>
<gene>
    <name evidence="2" type="ORF">EMPS_00062</name>
</gene>
<evidence type="ECO:0000313" key="2">
    <source>
        <dbReference type="EMBL" id="GJJ67716.1"/>
    </source>
</evidence>
<reference evidence="2" key="1">
    <citation type="submission" date="2021-11" db="EMBL/GenBank/DDBJ databases">
        <authorList>
            <person name="Herlambang A."/>
            <person name="Guo Y."/>
            <person name="Takashima Y."/>
            <person name="Nishizawa T."/>
        </authorList>
    </citation>
    <scope>NUCLEOTIDE SEQUENCE</scope>
    <source>
        <strain evidence="2">E1425</strain>
    </source>
</reference>
<dbReference type="AlphaFoldDB" id="A0A9P3GZ39"/>
<keyword evidence="1" id="KW-0732">Signal</keyword>
<keyword evidence="3" id="KW-1185">Reference proteome</keyword>
<reference evidence="2" key="2">
    <citation type="journal article" date="2022" name="Microbiol. Resour. Announc.">
        <title>Whole-Genome Sequence of Entomortierella parvispora E1425, a Mucoromycotan Fungus Associated with Burkholderiaceae-Related Endosymbiotic Bacteria.</title>
        <authorList>
            <person name="Herlambang A."/>
            <person name="Guo Y."/>
            <person name="Takashima Y."/>
            <person name="Narisawa K."/>
            <person name="Ohta H."/>
            <person name="Nishizawa T."/>
        </authorList>
    </citation>
    <scope>NUCLEOTIDE SEQUENCE</scope>
    <source>
        <strain evidence="2">E1425</strain>
    </source>
</reference>
<organism evidence="2 3">
    <name type="scientific">Entomortierella parvispora</name>
    <dbReference type="NCBI Taxonomy" id="205924"/>
    <lineage>
        <taxon>Eukaryota</taxon>
        <taxon>Fungi</taxon>
        <taxon>Fungi incertae sedis</taxon>
        <taxon>Mucoromycota</taxon>
        <taxon>Mortierellomycotina</taxon>
        <taxon>Mortierellomycetes</taxon>
        <taxon>Mortierellales</taxon>
        <taxon>Mortierellaceae</taxon>
        <taxon>Entomortierella</taxon>
    </lineage>
</organism>
<evidence type="ECO:0000313" key="3">
    <source>
        <dbReference type="Proteomes" id="UP000827284"/>
    </source>
</evidence>
<proteinExistence type="predicted"/>
<feature type="chain" id="PRO_5040249325" evidence="1">
    <location>
        <begin position="22"/>
        <end position="122"/>
    </location>
</feature>
<sequence>MKTFGILTIFATVILLQATAATVPMAALGIKRAAPQDTIADGTQLLKRAEASSTGLSCLRSSSNLSQINCQFGGEGDCATIGCRCGSNIPLPCQCDNAGGAACTYQCSRDLLCQKPYCFCKQ</sequence>
<name>A0A9P3GZ39_9FUNG</name>
<dbReference type="Proteomes" id="UP000827284">
    <property type="component" value="Unassembled WGS sequence"/>
</dbReference>
<dbReference type="EMBL" id="BQFW01000001">
    <property type="protein sequence ID" value="GJJ67716.1"/>
    <property type="molecule type" value="Genomic_DNA"/>
</dbReference>
<evidence type="ECO:0000256" key="1">
    <source>
        <dbReference type="SAM" id="SignalP"/>
    </source>
</evidence>
<protein>
    <submittedName>
        <fullName evidence="2">Uncharacterized protein</fullName>
    </submittedName>
</protein>